<dbReference type="Gene3D" id="3.40.630.30">
    <property type="match status" value="1"/>
</dbReference>
<name>A0ABW6VNU4_9ACTN</name>
<proteinExistence type="predicted"/>
<accession>A0ABW6VNU4</accession>
<dbReference type="RefSeq" id="WP_387218113.1">
    <property type="nucleotide sequence ID" value="NZ_JBIAZM010000002.1"/>
</dbReference>
<dbReference type="SUPFAM" id="SSF55729">
    <property type="entry name" value="Acyl-CoA N-acyltransferases (Nat)"/>
    <property type="match status" value="1"/>
</dbReference>
<dbReference type="Proteomes" id="UP001602287">
    <property type="component" value="Unassembled WGS sequence"/>
</dbReference>
<sequence length="249" mass="27165">MTSISTNVTVRQATPDDAGRLIGVLAESFFHDPVAHWLISDHDDRRFVSYRYFTHVVGHSLQYGHVETTSDGFGAAIWYARPAPSPRIAADRHVGVQEATGAYAPKFLLLETMFESHHPPEAHHYLAYAAVSPEHQGRGTGTALLSNHHQQIDPLGLPAYLEATSPRNRDLCLRLGYLPGPSMVLPDGGPKIWRMWRAPLGSTIPTGFFTPHLPLTGEPNEHKGGHAGPAGNPLTSHTPRGCSEPPSSR</sequence>
<reference evidence="2 3" key="1">
    <citation type="submission" date="2024-10" db="EMBL/GenBank/DDBJ databases">
        <title>The Natural Products Discovery Center: Release of the First 8490 Sequenced Strains for Exploring Actinobacteria Biosynthetic Diversity.</title>
        <authorList>
            <person name="Kalkreuter E."/>
            <person name="Kautsar S.A."/>
            <person name="Yang D."/>
            <person name="Bader C.D."/>
            <person name="Teijaro C.N."/>
            <person name="Fluegel L."/>
            <person name="Davis C.M."/>
            <person name="Simpson J.R."/>
            <person name="Lauterbach L."/>
            <person name="Steele A.D."/>
            <person name="Gui C."/>
            <person name="Meng S."/>
            <person name="Li G."/>
            <person name="Viehrig K."/>
            <person name="Ye F."/>
            <person name="Su P."/>
            <person name="Kiefer A.F."/>
            <person name="Nichols A."/>
            <person name="Cepeda A.J."/>
            <person name="Yan W."/>
            <person name="Fan B."/>
            <person name="Jiang Y."/>
            <person name="Adhikari A."/>
            <person name="Zheng C.-J."/>
            <person name="Schuster L."/>
            <person name="Cowan T.M."/>
            <person name="Smanski M.J."/>
            <person name="Chevrette M.G."/>
            <person name="De Carvalho L.P.S."/>
            <person name="Shen B."/>
        </authorList>
    </citation>
    <scope>NUCLEOTIDE SEQUENCE [LARGE SCALE GENOMIC DNA]</scope>
    <source>
        <strain evidence="2 3">NPDC000140</strain>
    </source>
</reference>
<dbReference type="PANTHER" id="PTHR42791">
    <property type="entry name" value="GNAT FAMILY ACETYLTRANSFERASE"/>
    <property type="match status" value="1"/>
</dbReference>
<gene>
    <name evidence="2" type="ORF">ACFY3B_04690</name>
</gene>
<dbReference type="PANTHER" id="PTHR42791:SF1">
    <property type="entry name" value="N-ACETYLTRANSFERASE DOMAIN-CONTAINING PROTEIN"/>
    <property type="match status" value="1"/>
</dbReference>
<organism evidence="2 3">
    <name type="scientific">Micromonospora parva</name>
    <dbReference type="NCBI Taxonomy" id="1464048"/>
    <lineage>
        <taxon>Bacteria</taxon>
        <taxon>Bacillati</taxon>
        <taxon>Actinomycetota</taxon>
        <taxon>Actinomycetes</taxon>
        <taxon>Micromonosporales</taxon>
        <taxon>Micromonosporaceae</taxon>
        <taxon>Micromonospora</taxon>
    </lineage>
</organism>
<keyword evidence="3" id="KW-1185">Reference proteome</keyword>
<feature type="region of interest" description="Disordered" evidence="1">
    <location>
        <begin position="211"/>
        <end position="249"/>
    </location>
</feature>
<dbReference type="InterPro" id="IPR016181">
    <property type="entry name" value="Acyl_CoA_acyltransferase"/>
</dbReference>
<evidence type="ECO:0000256" key="1">
    <source>
        <dbReference type="SAM" id="MobiDB-lite"/>
    </source>
</evidence>
<dbReference type="EMBL" id="JBIAZM010000002">
    <property type="protein sequence ID" value="MFF5198888.1"/>
    <property type="molecule type" value="Genomic_DNA"/>
</dbReference>
<protein>
    <submittedName>
        <fullName evidence="2">GNAT family N-acetyltransferase</fullName>
    </submittedName>
</protein>
<evidence type="ECO:0000313" key="3">
    <source>
        <dbReference type="Proteomes" id="UP001602287"/>
    </source>
</evidence>
<comment type="caution">
    <text evidence="2">The sequence shown here is derived from an EMBL/GenBank/DDBJ whole genome shotgun (WGS) entry which is preliminary data.</text>
</comment>
<dbReference type="InterPro" id="IPR052523">
    <property type="entry name" value="Trichothecene_AcTrans"/>
</dbReference>
<evidence type="ECO:0000313" key="2">
    <source>
        <dbReference type="EMBL" id="MFF5198888.1"/>
    </source>
</evidence>